<reference evidence="1" key="1">
    <citation type="journal article" date="2021" name="Nat. Commun.">
        <title>Genetic determinants of endophytism in the Arabidopsis root mycobiome.</title>
        <authorList>
            <person name="Mesny F."/>
            <person name="Miyauchi S."/>
            <person name="Thiergart T."/>
            <person name="Pickel B."/>
            <person name="Atanasova L."/>
            <person name="Karlsson M."/>
            <person name="Huettel B."/>
            <person name="Barry K.W."/>
            <person name="Haridas S."/>
            <person name="Chen C."/>
            <person name="Bauer D."/>
            <person name="Andreopoulos W."/>
            <person name="Pangilinan J."/>
            <person name="LaButti K."/>
            <person name="Riley R."/>
            <person name="Lipzen A."/>
            <person name="Clum A."/>
            <person name="Drula E."/>
            <person name="Henrissat B."/>
            <person name="Kohler A."/>
            <person name="Grigoriev I.V."/>
            <person name="Martin F.M."/>
            <person name="Hacquard S."/>
        </authorList>
    </citation>
    <scope>NUCLEOTIDE SEQUENCE</scope>
    <source>
        <strain evidence="1">MPI-CAGE-AT-0021</strain>
    </source>
</reference>
<evidence type="ECO:0000313" key="2">
    <source>
        <dbReference type="Proteomes" id="UP000717696"/>
    </source>
</evidence>
<organism evidence="1 2">
    <name type="scientific">Dactylonectria estremocensis</name>
    <dbReference type="NCBI Taxonomy" id="1079267"/>
    <lineage>
        <taxon>Eukaryota</taxon>
        <taxon>Fungi</taxon>
        <taxon>Dikarya</taxon>
        <taxon>Ascomycota</taxon>
        <taxon>Pezizomycotina</taxon>
        <taxon>Sordariomycetes</taxon>
        <taxon>Hypocreomycetidae</taxon>
        <taxon>Hypocreales</taxon>
        <taxon>Nectriaceae</taxon>
        <taxon>Dactylonectria</taxon>
    </lineage>
</organism>
<name>A0A9P9J3G1_9HYPO</name>
<proteinExistence type="predicted"/>
<sequence length="745" mass="81936">MSNSPVQAQWSLSGTSHMAFSTLRDLMIAATSDNVQVLAIVVCEQFGNTLAISSETCNKVERILLPSPEPALITFLKGSVGFFRDDCATQLGNNAAGVRFLGLAAALVASLGAFDSAKALDIMLKSSGTDLTRLPNLRQLNDLLASLEARSQRCGFVDLVTGWQTLLQNEVLPHILTEETRRTLSRSSLASLQRNTLKSAPSPEAIAGLVDIFREVDRMGPSTVLGATIKVSAAAPWVLAFAQWCIGPPSLYVEGKGAILEQPGSLLKIIVSSSTKDVNKPFEAIIHHQLADLTRLLGPCSQILTGGMVTVSSYRTWLLQELGFGDGMLRMLREALEHAIPQVLSKMRCGKFALLGQNANFRRWLGPTDNSKEACRLSPLADIATIANTCATILALEQPVQFASLGRNMLIADLPLVSRHLESLTAKCLCDQCCRSTQRNTQPSSWKDWCYKHEFFRSLSFIITDIFALSLFDSPSPLLVRLSLEREGCSPMIDRIISQVIENGNSFEFDDMNLLAWARSMVGHIFDEEGRDLIMTYGKGQVIYPIVFDTFHIEKQGYLRLRCLPGILRYKDEVYNVVSCPDSIHRETGSQYATDDLSSVPVVSRPLNLFKDFETSWKISIQDNKELHAGLILRPKGKSSPVIEQTPLGILLALRNTLFLESCPHDRRAPLALADRFSSYSSPWQDHNEAVDSTSQVDIVAVDGADDLRCFAIACAGATLVIRRNSCLACCLDVCRDIGIHVLIL</sequence>
<keyword evidence="2" id="KW-1185">Reference proteome</keyword>
<dbReference type="Proteomes" id="UP000717696">
    <property type="component" value="Unassembled WGS sequence"/>
</dbReference>
<accession>A0A9P9J3G1</accession>
<gene>
    <name evidence="1" type="ORF">B0J13DRAFT_553711</name>
</gene>
<evidence type="ECO:0000313" key="1">
    <source>
        <dbReference type="EMBL" id="KAH7145606.1"/>
    </source>
</evidence>
<dbReference type="OrthoDB" id="5311240at2759"/>
<dbReference type="EMBL" id="JAGMUU010000009">
    <property type="protein sequence ID" value="KAH7145606.1"/>
    <property type="molecule type" value="Genomic_DNA"/>
</dbReference>
<protein>
    <submittedName>
        <fullName evidence="1">Uncharacterized protein</fullName>
    </submittedName>
</protein>
<dbReference type="AlphaFoldDB" id="A0A9P9J3G1"/>
<comment type="caution">
    <text evidence="1">The sequence shown here is derived from an EMBL/GenBank/DDBJ whole genome shotgun (WGS) entry which is preliminary data.</text>
</comment>